<dbReference type="Proteomes" id="UP001152798">
    <property type="component" value="Chromosome 7"/>
</dbReference>
<dbReference type="InterPro" id="IPR000668">
    <property type="entry name" value="Peptidase_C1A_C"/>
</dbReference>
<dbReference type="SMART" id="SM00848">
    <property type="entry name" value="Inhibitor_I29"/>
    <property type="match status" value="1"/>
</dbReference>
<evidence type="ECO:0000313" key="9">
    <source>
        <dbReference type="Proteomes" id="UP001152798"/>
    </source>
</evidence>
<accession>A0A9P0MVS9</accession>
<dbReference type="EMBL" id="OV725083">
    <property type="protein sequence ID" value="CAH1406884.1"/>
    <property type="molecule type" value="Genomic_DNA"/>
</dbReference>
<feature type="signal peptide" evidence="5">
    <location>
        <begin position="1"/>
        <end position="19"/>
    </location>
</feature>
<dbReference type="GO" id="GO:0008234">
    <property type="term" value="F:cysteine-type peptidase activity"/>
    <property type="evidence" value="ECO:0007669"/>
    <property type="project" value="UniProtKB-KW"/>
</dbReference>
<evidence type="ECO:0000256" key="2">
    <source>
        <dbReference type="ARBA" id="ARBA00022670"/>
    </source>
</evidence>
<evidence type="ECO:0000259" key="7">
    <source>
        <dbReference type="SMART" id="SM00848"/>
    </source>
</evidence>
<dbReference type="PROSITE" id="PS00639">
    <property type="entry name" value="THIOL_PROTEASE_HIS"/>
    <property type="match status" value="1"/>
</dbReference>
<dbReference type="OrthoDB" id="10253408at2759"/>
<evidence type="ECO:0000256" key="1">
    <source>
        <dbReference type="ARBA" id="ARBA00008455"/>
    </source>
</evidence>
<dbReference type="InterPro" id="IPR013201">
    <property type="entry name" value="Prot_inhib_I29"/>
</dbReference>
<dbReference type="CDD" id="cd02248">
    <property type="entry name" value="Peptidase_C1A"/>
    <property type="match status" value="1"/>
</dbReference>
<dbReference type="Pfam" id="PF00112">
    <property type="entry name" value="Peptidase_C1"/>
    <property type="match status" value="1"/>
</dbReference>
<keyword evidence="2" id="KW-0645">Protease</keyword>
<keyword evidence="9" id="KW-1185">Reference proteome</keyword>
<dbReference type="Pfam" id="PF08246">
    <property type="entry name" value="Inhibitor_I29"/>
    <property type="match status" value="1"/>
</dbReference>
<gene>
    <name evidence="8" type="ORF">NEZAVI_LOCUS14723</name>
</gene>
<dbReference type="SMART" id="SM00645">
    <property type="entry name" value="Pept_C1"/>
    <property type="match status" value="1"/>
</dbReference>
<feature type="chain" id="PRO_5040470404" evidence="5">
    <location>
        <begin position="20"/>
        <end position="338"/>
    </location>
</feature>
<keyword evidence="3" id="KW-0378">Hydrolase</keyword>
<evidence type="ECO:0000313" key="8">
    <source>
        <dbReference type="EMBL" id="CAH1406884.1"/>
    </source>
</evidence>
<proteinExistence type="inferred from homology"/>
<evidence type="ECO:0000256" key="4">
    <source>
        <dbReference type="ARBA" id="ARBA00022807"/>
    </source>
</evidence>
<evidence type="ECO:0000256" key="3">
    <source>
        <dbReference type="ARBA" id="ARBA00022801"/>
    </source>
</evidence>
<dbReference type="GO" id="GO:0006508">
    <property type="term" value="P:proteolysis"/>
    <property type="evidence" value="ECO:0007669"/>
    <property type="project" value="UniProtKB-KW"/>
</dbReference>
<dbReference type="PANTHER" id="PTHR12411">
    <property type="entry name" value="CYSTEINE PROTEASE FAMILY C1-RELATED"/>
    <property type="match status" value="1"/>
</dbReference>
<feature type="domain" description="Peptidase C1A papain C-terminal" evidence="6">
    <location>
        <begin position="119"/>
        <end position="336"/>
    </location>
</feature>
<dbReference type="InterPro" id="IPR025660">
    <property type="entry name" value="Pept_his_AS"/>
</dbReference>
<dbReference type="AlphaFoldDB" id="A0A9P0MVS9"/>
<protein>
    <submittedName>
        <fullName evidence="8">Uncharacterized protein</fullName>
    </submittedName>
</protein>
<dbReference type="SUPFAM" id="SSF54001">
    <property type="entry name" value="Cysteine proteinases"/>
    <property type="match status" value="1"/>
</dbReference>
<dbReference type="InterPro" id="IPR039417">
    <property type="entry name" value="Peptidase_C1A_papain-like"/>
</dbReference>
<comment type="similarity">
    <text evidence="1">Belongs to the peptidase C1 family.</text>
</comment>
<keyword evidence="5" id="KW-0732">Signal</keyword>
<dbReference type="InterPro" id="IPR013128">
    <property type="entry name" value="Peptidase_C1A"/>
</dbReference>
<evidence type="ECO:0000256" key="5">
    <source>
        <dbReference type="SAM" id="SignalP"/>
    </source>
</evidence>
<keyword evidence="4" id="KW-0788">Thiol protease</keyword>
<name>A0A9P0MVS9_NEZVI</name>
<dbReference type="FunFam" id="3.90.70.10:FF:000006">
    <property type="entry name" value="Cathepsin S"/>
    <property type="match status" value="1"/>
</dbReference>
<organism evidence="8 9">
    <name type="scientific">Nezara viridula</name>
    <name type="common">Southern green stink bug</name>
    <name type="synonym">Cimex viridulus</name>
    <dbReference type="NCBI Taxonomy" id="85310"/>
    <lineage>
        <taxon>Eukaryota</taxon>
        <taxon>Metazoa</taxon>
        <taxon>Ecdysozoa</taxon>
        <taxon>Arthropoda</taxon>
        <taxon>Hexapoda</taxon>
        <taxon>Insecta</taxon>
        <taxon>Pterygota</taxon>
        <taxon>Neoptera</taxon>
        <taxon>Paraneoptera</taxon>
        <taxon>Hemiptera</taxon>
        <taxon>Heteroptera</taxon>
        <taxon>Panheteroptera</taxon>
        <taxon>Pentatomomorpha</taxon>
        <taxon>Pentatomoidea</taxon>
        <taxon>Pentatomidae</taxon>
        <taxon>Pentatominae</taxon>
        <taxon>Nezara</taxon>
    </lineage>
</organism>
<sequence length="338" mass="38073">MQLLLTLCCLSALAILSAGAPKKNELEEWTKFKVTYDKKYSPEEEGRRLEIFLENKKKIEDHNRRYEEGHVSFSMSVNKFSDLNESEFKNLKAGFINPNIPSRRPVLRNNQLFLRNGDIPESFDWREKNAVTPIKQQKQCLSCWIFSAVGAVESQHFIKTGQLVVLSEQNVLDCVNAPEDTGHCRVGWMDTAFEYILNNGIDTDASYPYEAEIKKCRFNESNVGATITGYADLPSGDEDVLMKAVATVGPVSVAIDSKDGNFQHYKSGVYYSEDCQNTEAKLDHALLIIGYGEENGLPYWLVKNSWGTSWGEDGFAKIARNKDNHCGIATIPSYPVID</sequence>
<reference evidence="8" key="1">
    <citation type="submission" date="2022-01" db="EMBL/GenBank/DDBJ databases">
        <authorList>
            <person name="King R."/>
        </authorList>
    </citation>
    <scope>NUCLEOTIDE SEQUENCE</scope>
</reference>
<evidence type="ECO:0000259" key="6">
    <source>
        <dbReference type="SMART" id="SM00645"/>
    </source>
</evidence>
<feature type="domain" description="Cathepsin propeptide inhibitor" evidence="7">
    <location>
        <begin position="29"/>
        <end position="88"/>
    </location>
</feature>
<dbReference type="PRINTS" id="PR00705">
    <property type="entry name" value="PAPAIN"/>
</dbReference>
<dbReference type="Gene3D" id="3.90.70.10">
    <property type="entry name" value="Cysteine proteinases"/>
    <property type="match status" value="1"/>
</dbReference>
<dbReference type="InterPro" id="IPR038765">
    <property type="entry name" value="Papain-like_cys_pep_sf"/>
</dbReference>